<evidence type="ECO:0000259" key="1">
    <source>
        <dbReference type="Pfam" id="PF01926"/>
    </source>
</evidence>
<dbReference type="EMBL" id="JACBXQ010000004">
    <property type="protein sequence ID" value="MBG9986725.1"/>
    <property type="molecule type" value="Genomic_DNA"/>
</dbReference>
<keyword evidence="4" id="KW-1185">Reference proteome</keyword>
<dbReference type="Gene3D" id="3.40.50.300">
    <property type="entry name" value="P-loop containing nucleotide triphosphate hydrolases"/>
    <property type="match status" value="1"/>
</dbReference>
<protein>
    <submittedName>
        <fullName evidence="3">Ribosome biogenesis GTPase YqeH</fullName>
    </submittedName>
</protein>
<dbReference type="NCBIfam" id="TIGR03597">
    <property type="entry name" value="GTPase_YqeH"/>
    <property type="match status" value="1"/>
</dbReference>
<dbReference type="InterPro" id="IPR050896">
    <property type="entry name" value="Mito_lipid_metab_GTPase"/>
</dbReference>
<organism evidence="3 4">
    <name type="scientific">Facklamia lactis</name>
    <dbReference type="NCBI Taxonomy" id="2749967"/>
    <lineage>
        <taxon>Bacteria</taxon>
        <taxon>Bacillati</taxon>
        <taxon>Bacillota</taxon>
        <taxon>Bacilli</taxon>
        <taxon>Lactobacillales</taxon>
        <taxon>Aerococcaceae</taxon>
        <taxon>Facklamia</taxon>
    </lineage>
</organism>
<evidence type="ECO:0000313" key="3">
    <source>
        <dbReference type="EMBL" id="MBG9986725.1"/>
    </source>
</evidence>
<dbReference type="RefSeq" id="WP_197115642.1">
    <property type="nucleotide sequence ID" value="NZ_JACBXQ010000004.1"/>
</dbReference>
<dbReference type="PANTHER" id="PTHR46434:SF1">
    <property type="entry name" value="GENETIC INTERACTOR OF PROHIBITINS 3, MITOCHONDRIAL"/>
    <property type="match status" value="1"/>
</dbReference>
<dbReference type="InterPro" id="IPR006073">
    <property type="entry name" value="GTP-bd"/>
</dbReference>
<reference evidence="3 4" key="1">
    <citation type="submission" date="2020-07" db="EMBL/GenBank/DDBJ databases">
        <title>Facklamia lactis sp. nov., isolated from raw milk.</title>
        <authorList>
            <person name="Doll E.V."/>
            <person name="Huptas C."/>
            <person name="Staib L."/>
            <person name="Wenning M."/>
            <person name="Scherer S."/>
        </authorList>
    </citation>
    <scope>NUCLEOTIDE SEQUENCE [LARGE SCALE GENOMIC DNA]</scope>
    <source>
        <strain evidence="3 4">DSM 111018</strain>
    </source>
</reference>
<dbReference type="Pfam" id="PF21516">
    <property type="entry name" value="YqeH-like_C"/>
    <property type="match status" value="1"/>
</dbReference>
<accession>A0ABS0LRD4</accession>
<dbReference type="InterPro" id="IPR019988">
    <property type="entry name" value="GTP-bd_ribosome_bgen_YqeH"/>
</dbReference>
<name>A0ABS0LRD4_9LACT</name>
<dbReference type="InterPro" id="IPR027417">
    <property type="entry name" value="P-loop_NTPase"/>
</dbReference>
<feature type="domain" description="G" evidence="1">
    <location>
        <begin position="172"/>
        <end position="233"/>
    </location>
</feature>
<dbReference type="SUPFAM" id="SSF52540">
    <property type="entry name" value="P-loop containing nucleoside triphosphate hydrolases"/>
    <property type="match status" value="1"/>
</dbReference>
<dbReference type="Pfam" id="PF01926">
    <property type="entry name" value="MMR_HSR1"/>
    <property type="match status" value="1"/>
</dbReference>
<dbReference type="Proteomes" id="UP000721415">
    <property type="component" value="Unassembled WGS sequence"/>
</dbReference>
<comment type="caution">
    <text evidence="3">The sequence shown here is derived from an EMBL/GenBank/DDBJ whole genome shotgun (WGS) entry which is preliminary data.</text>
</comment>
<proteinExistence type="predicted"/>
<feature type="domain" description="NOA1/YqeH-like C-terminal" evidence="2">
    <location>
        <begin position="281"/>
        <end position="373"/>
    </location>
</feature>
<dbReference type="PANTHER" id="PTHR46434">
    <property type="entry name" value="GENETIC INTERACTOR OF PROHIBITINS 3, MITOCHONDRIAL"/>
    <property type="match status" value="1"/>
</dbReference>
<sequence>MSQEIDETTYQCIGCGIPIQSADSSKLGYLPLTAFTKGLEQGQFYCQRCFRLRNYNEIGDLSLSDDLFLEKLSTIAEDEAFVVMVVDIFDVEGSIIAGLSRFIGNQPFIVVANKMDLLPKSVKPSKIIHWLKEILYQMGLKPAEIFLLSANKRNSLEPLIEMIDQEVRHKNVYIVGVTNVGKSTLINQLIQHYGGEKEIITTSNVPGTTLDLIHIPLTDTTGIVDTPGIIRDNQLAHFLDRKGMKVLLPSKPIKPRTFQMNSGQTLFVGGVARIDFVSGQKTAFTFYLSNEAYLHRTKLEVADEFYDKHQGGLLSPPYKDQQPTFPELYPKDLNLEENQDLAISGLGWLTANHKVNLRVWLPKGVGVSIRKSMI</sequence>
<evidence type="ECO:0000313" key="4">
    <source>
        <dbReference type="Proteomes" id="UP000721415"/>
    </source>
</evidence>
<dbReference type="InterPro" id="IPR048422">
    <property type="entry name" value="NOA1/YqeH-like_C"/>
</dbReference>
<dbReference type="CDD" id="cd01855">
    <property type="entry name" value="YqeH"/>
    <property type="match status" value="1"/>
</dbReference>
<evidence type="ECO:0000259" key="2">
    <source>
        <dbReference type="Pfam" id="PF21516"/>
    </source>
</evidence>
<gene>
    <name evidence="3" type="primary">yqeH</name>
    <name evidence="3" type="ORF">HZY91_07425</name>
</gene>